<dbReference type="InterPro" id="IPR036406">
    <property type="entry name" value="Coprogen_oxidase_aer_sf"/>
</dbReference>
<evidence type="ECO:0000313" key="8">
    <source>
        <dbReference type="Proteomes" id="UP000077266"/>
    </source>
</evidence>
<reference evidence="7 8" key="1">
    <citation type="journal article" date="2016" name="Mol. Biol. Evol.">
        <title>Comparative Genomics of Early-Diverging Mushroom-Forming Fungi Provides Insights into the Origins of Lignocellulose Decay Capabilities.</title>
        <authorList>
            <person name="Nagy L.G."/>
            <person name="Riley R."/>
            <person name="Tritt A."/>
            <person name="Adam C."/>
            <person name="Daum C."/>
            <person name="Floudas D."/>
            <person name="Sun H."/>
            <person name="Yadav J.S."/>
            <person name="Pangilinan J."/>
            <person name="Larsson K.H."/>
            <person name="Matsuura K."/>
            <person name="Barry K."/>
            <person name="Labutti K."/>
            <person name="Kuo R."/>
            <person name="Ohm R.A."/>
            <person name="Bhattacharya S.S."/>
            <person name="Shirouzu T."/>
            <person name="Yoshinaga Y."/>
            <person name="Martin F.M."/>
            <person name="Grigoriev I.V."/>
            <person name="Hibbett D.S."/>
        </authorList>
    </citation>
    <scope>NUCLEOTIDE SEQUENCE [LARGE SCALE GENOMIC DNA]</scope>
    <source>
        <strain evidence="7 8">HHB12029</strain>
    </source>
</reference>
<dbReference type="GO" id="GO:0005737">
    <property type="term" value="C:cytoplasm"/>
    <property type="evidence" value="ECO:0007669"/>
    <property type="project" value="TreeGrafter"/>
</dbReference>
<name>A0A165M8B2_EXIGL</name>
<proteinExistence type="inferred from homology"/>
<evidence type="ECO:0000256" key="1">
    <source>
        <dbReference type="ARBA" id="ARBA00005168"/>
    </source>
</evidence>
<comment type="similarity">
    <text evidence="2">Belongs to the aerobic coproporphyrinogen-III oxidase family.</text>
</comment>
<dbReference type="Gene3D" id="3.40.1500.10">
    <property type="entry name" value="Coproporphyrinogen III oxidase, aerobic"/>
    <property type="match status" value="1"/>
</dbReference>
<evidence type="ECO:0000256" key="4">
    <source>
        <dbReference type="ARBA" id="ARBA00012869"/>
    </source>
</evidence>
<comment type="pathway">
    <text evidence="1">Porphyrin-containing compound metabolism; protoporphyrin-IX biosynthesis; protoporphyrinogen-IX from coproporphyrinogen-III (O2 route): step 1/1.</text>
</comment>
<evidence type="ECO:0000256" key="6">
    <source>
        <dbReference type="ARBA" id="ARBA00023244"/>
    </source>
</evidence>
<accession>A0A165M8B2</accession>
<dbReference type="InParanoid" id="A0A165M8B2"/>
<protein>
    <recommendedName>
        <fullName evidence="4">coproporphyrinogen oxidase</fullName>
        <ecNumber evidence="4">1.3.3.3</ecNumber>
    </recommendedName>
</protein>
<gene>
    <name evidence="7" type="ORF">EXIGLDRAFT_763131</name>
</gene>
<dbReference type="Proteomes" id="UP000077266">
    <property type="component" value="Unassembled WGS sequence"/>
</dbReference>
<dbReference type="UniPathway" id="UPA00251">
    <property type="reaction ID" value="UER00322"/>
</dbReference>
<evidence type="ECO:0000256" key="3">
    <source>
        <dbReference type="ARBA" id="ARBA00011738"/>
    </source>
</evidence>
<dbReference type="InterPro" id="IPR018375">
    <property type="entry name" value="Coprogen_oxidase_CS"/>
</dbReference>
<dbReference type="Pfam" id="PF01218">
    <property type="entry name" value="Coprogen_oxidas"/>
    <property type="match status" value="1"/>
</dbReference>
<dbReference type="PANTHER" id="PTHR10755">
    <property type="entry name" value="COPROPORPHYRINOGEN III OXIDASE, MITOCHONDRIAL"/>
    <property type="match status" value="1"/>
</dbReference>
<dbReference type="EC" id="1.3.3.3" evidence="4"/>
<dbReference type="FunCoup" id="A0A165M8B2">
    <property type="interactions" value="359"/>
</dbReference>
<dbReference type="PANTHER" id="PTHR10755:SF0">
    <property type="entry name" value="OXYGEN-DEPENDENT COPROPORPHYRINOGEN-III OXIDASE, MITOCHONDRIAL"/>
    <property type="match status" value="1"/>
</dbReference>
<keyword evidence="8" id="KW-1185">Reference proteome</keyword>
<dbReference type="GO" id="GO:0006782">
    <property type="term" value="P:protoporphyrinogen IX biosynthetic process"/>
    <property type="evidence" value="ECO:0007669"/>
    <property type="project" value="UniProtKB-UniPathway"/>
</dbReference>
<dbReference type="SUPFAM" id="SSF102886">
    <property type="entry name" value="Coproporphyrinogen III oxidase"/>
    <property type="match status" value="1"/>
</dbReference>
<dbReference type="PIRSF" id="PIRSF000166">
    <property type="entry name" value="Coproporphyri_ox"/>
    <property type="match status" value="1"/>
</dbReference>
<dbReference type="NCBIfam" id="NF003727">
    <property type="entry name" value="PRK05330.1"/>
    <property type="match status" value="1"/>
</dbReference>
<evidence type="ECO:0000256" key="2">
    <source>
        <dbReference type="ARBA" id="ARBA00010644"/>
    </source>
</evidence>
<sequence>MSNSKHDFVPDKSQTMRLQMIAYIKSLQKHICSELETLDGGDKKFFADAYTRATGAGMGISSVLSGGKRIEKAGVGVSVVTGKLTPAVIKQMKANHAEIPETTQSVPFLAAGISLIVHPQNPMAPTVHMNYRYFELVESVTEELTSDNVPAPNGPMLAWWFGGGCDLTPSYVFEEDAVHFHQTLQDACAPHGASLYPAFKKWCDEYFYIPHRNEGRGLGGIFFDDLSAIPHARLPESDGVGARPATPADIFDFVRTCGDAFIPSYIPILHRRVDMPFTEEERRWQLLRRGRYVEFNLMYDRGTKFGLSAPGARIESILMSLPETARWEYCTEMGAEGTREGELVALLRTPRDWVPLS</sequence>
<dbReference type="InterPro" id="IPR001260">
    <property type="entry name" value="Coprogen_oxidase_aer"/>
</dbReference>
<dbReference type="OrthoDB" id="15318at2759"/>
<dbReference type="EMBL" id="KV425914">
    <property type="protein sequence ID" value="KZV98901.1"/>
    <property type="molecule type" value="Genomic_DNA"/>
</dbReference>
<keyword evidence="5" id="KW-0560">Oxidoreductase</keyword>
<evidence type="ECO:0000313" key="7">
    <source>
        <dbReference type="EMBL" id="KZV98901.1"/>
    </source>
</evidence>
<dbReference type="PRINTS" id="PR00073">
    <property type="entry name" value="COPRGNOXDASE"/>
</dbReference>
<dbReference type="AlphaFoldDB" id="A0A165M8B2"/>
<organism evidence="7 8">
    <name type="scientific">Exidia glandulosa HHB12029</name>
    <dbReference type="NCBI Taxonomy" id="1314781"/>
    <lineage>
        <taxon>Eukaryota</taxon>
        <taxon>Fungi</taxon>
        <taxon>Dikarya</taxon>
        <taxon>Basidiomycota</taxon>
        <taxon>Agaricomycotina</taxon>
        <taxon>Agaricomycetes</taxon>
        <taxon>Auriculariales</taxon>
        <taxon>Exidiaceae</taxon>
        <taxon>Exidia</taxon>
    </lineage>
</organism>
<dbReference type="GO" id="GO:0004109">
    <property type="term" value="F:coproporphyrinogen oxidase activity"/>
    <property type="evidence" value="ECO:0007669"/>
    <property type="project" value="UniProtKB-EC"/>
</dbReference>
<dbReference type="PROSITE" id="PS01021">
    <property type="entry name" value="COPROGEN_OXIDASE"/>
    <property type="match status" value="1"/>
</dbReference>
<keyword evidence="6" id="KW-0627">Porphyrin biosynthesis</keyword>
<evidence type="ECO:0000256" key="5">
    <source>
        <dbReference type="ARBA" id="ARBA00023002"/>
    </source>
</evidence>
<dbReference type="STRING" id="1314781.A0A165M8B2"/>
<comment type="subunit">
    <text evidence="3">Homodimer.</text>
</comment>